<evidence type="ECO:0000313" key="2">
    <source>
        <dbReference type="EMBL" id="KAA8537317.1"/>
    </source>
</evidence>
<name>A0A5J5B6D6_9ASTE</name>
<organism evidence="2 3">
    <name type="scientific">Nyssa sinensis</name>
    <dbReference type="NCBI Taxonomy" id="561372"/>
    <lineage>
        <taxon>Eukaryota</taxon>
        <taxon>Viridiplantae</taxon>
        <taxon>Streptophyta</taxon>
        <taxon>Embryophyta</taxon>
        <taxon>Tracheophyta</taxon>
        <taxon>Spermatophyta</taxon>
        <taxon>Magnoliopsida</taxon>
        <taxon>eudicotyledons</taxon>
        <taxon>Gunneridae</taxon>
        <taxon>Pentapetalae</taxon>
        <taxon>asterids</taxon>
        <taxon>Cornales</taxon>
        <taxon>Nyssaceae</taxon>
        <taxon>Nyssa</taxon>
    </lineage>
</organism>
<dbReference type="AlphaFoldDB" id="A0A5J5B6D6"/>
<keyword evidence="3" id="KW-1185">Reference proteome</keyword>
<evidence type="ECO:0000256" key="1">
    <source>
        <dbReference type="SAM" id="MobiDB-lite"/>
    </source>
</evidence>
<feature type="region of interest" description="Disordered" evidence="1">
    <location>
        <begin position="155"/>
        <end position="176"/>
    </location>
</feature>
<reference evidence="2 3" key="1">
    <citation type="submission" date="2019-09" db="EMBL/GenBank/DDBJ databases">
        <title>A chromosome-level genome assembly of the Chinese tupelo Nyssa sinensis.</title>
        <authorList>
            <person name="Yang X."/>
            <person name="Kang M."/>
            <person name="Yang Y."/>
            <person name="Xiong H."/>
            <person name="Wang M."/>
            <person name="Zhang Z."/>
            <person name="Wang Z."/>
            <person name="Wu H."/>
            <person name="Ma T."/>
            <person name="Liu J."/>
            <person name="Xi Z."/>
        </authorList>
    </citation>
    <scope>NUCLEOTIDE SEQUENCE [LARGE SCALE GENOMIC DNA]</scope>
    <source>
        <strain evidence="2">J267</strain>
        <tissue evidence="2">Leaf</tissue>
    </source>
</reference>
<proteinExistence type="predicted"/>
<dbReference type="OrthoDB" id="1917254at2759"/>
<accession>A0A5J5B6D6</accession>
<protein>
    <submittedName>
        <fullName evidence="2">Uncharacterized protein</fullName>
    </submittedName>
</protein>
<evidence type="ECO:0000313" key="3">
    <source>
        <dbReference type="Proteomes" id="UP000325577"/>
    </source>
</evidence>
<dbReference type="PANTHER" id="PTHR33597:SF11">
    <property type="entry name" value="OS07G0620600 PROTEIN"/>
    <property type="match status" value="1"/>
</dbReference>
<gene>
    <name evidence="2" type="ORF">F0562_026996</name>
</gene>
<dbReference type="Proteomes" id="UP000325577">
    <property type="component" value="Linkage Group LG15"/>
</dbReference>
<dbReference type="EMBL" id="CM018038">
    <property type="protein sequence ID" value="KAA8537317.1"/>
    <property type="molecule type" value="Genomic_DNA"/>
</dbReference>
<dbReference type="PANTHER" id="PTHR33597">
    <property type="entry name" value="OS02G0760400 PROTEIN"/>
    <property type="match status" value="1"/>
</dbReference>
<sequence length="176" mass="19371">MRSSVFVSLCDKRDLVVCPKPRRLDVLNTAINDPIRPLRWYVSYQTELGDSKAAADLFGHHCCQGLEPLPLIFQDLADKGLLKKGHKALILGSSFGDLMDNLQFFEPDLNHQSSITDDAFDFVFTSSFECTKFIDRVIKIGGIVVMQLSNNPSNSLEDRAGSVGTQASRPGGSIPP</sequence>